<feature type="region of interest" description="Disordered" evidence="1">
    <location>
        <begin position="140"/>
        <end position="159"/>
    </location>
</feature>
<organism evidence="3 4">
    <name type="scientific">Chlorella vulgaris</name>
    <name type="common">Green alga</name>
    <dbReference type="NCBI Taxonomy" id="3077"/>
    <lineage>
        <taxon>Eukaryota</taxon>
        <taxon>Viridiplantae</taxon>
        <taxon>Chlorophyta</taxon>
        <taxon>core chlorophytes</taxon>
        <taxon>Trebouxiophyceae</taxon>
        <taxon>Chlorellales</taxon>
        <taxon>Chlorellaceae</taxon>
        <taxon>Chlorella clade</taxon>
        <taxon>Chlorella</taxon>
    </lineage>
</organism>
<reference evidence="3" key="1">
    <citation type="journal article" date="2019" name="Plant J.">
        <title>Chlorella vulgaris genome assembly and annotation reveals the molecular basis for metabolic acclimation to high light conditions.</title>
        <authorList>
            <person name="Cecchin M."/>
            <person name="Marcolungo L."/>
            <person name="Rossato M."/>
            <person name="Girolomoni L."/>
            <person name="Cosentino E."/>
            <person name="Cuine S."/>
            <person name="Li-Beisson Y."/>
            <person name="Delledonne M."/>
            <person name="Ballottari M."/>
        </authorList>
    </citation>
    <scope>NUCLEOTIDE SEQUENCE</scope>
    <source>
        <strain evidence="3">211/11P</strain>
    </source>
</reference>
<dbReference type="SMART" id="SM00338">
    <property type="entry name" value="BRLZ"/>
    <property type="match status" value="1"/>
</dbReference>
<sequence length="379" mass="40096">MDGPAQLSRHRRSVSAPSLDSLAESALGLETTPCSVLQLRELDDEVAVSLRLTLEQTRSELAAAVEDGVLDSGTSGGRRYGSDSAAASDAEEGRRTRAGSPRRGSGGSEQHRGSSADPEATETGAELELGGLSAREREAALKRARNRDAARRSRERKAERIAGLRSEAERLGSTNFVLLKCVEEVASKALHARAEQHHLKLLLARLTEQKLSGARDAAVKPADGMASTPTAATQAAALERELLLLEAHSPAHLLPLPLWPEHAADDDEAAALIPLPARLMPTSAELRRELKEAVVGSGSQDCGTAAEHHLLHPSPVAGSRRPLTQRQQHAPQQHAPSMLQLKQGMLARTCSAPGGLMAGAAADVGVAEQSQPWFKGVVA</sequence>
<dbReference type="OrthoDB" id="551672at2759"/>
<dbReference type="PROSITE" id="PS00036">
    <property type="entry name" value="BZIP_BASIC"/>
    <property type="match status" value="1"/>
</dbReference>
<dbReference type="SUPFAM" id="SSF57959">
    <property type="entry name" value="Leucine zipper domain"/>
    <property type="match status" value="1"/>
</dbReference>
<dbReference type="Gene3D" id="1.20.5.170">
    <property type="match status" value="1"/>
</dbReference>
<dbReference type="EMBL" id="SIDB01000008">
    <property type="protein sequence ID" value="KAI3429601.1"/>
    <property type="molecule type" value="Genomic_DNA"/>
</dbReference>
<accession>A0A9D4TMF8</accession>
<dbReference type="Pfam" id="PF07716">
    <property type="entry name" value="bZIP_2"/>
    <property type="match status" value="1"/>
</dbReference>
<dbReference type="Proteomes" id="UP001055712">
    <property type="component" value="Unassembled WGS sequence"/>
</dbReference>
<keyword evidence="4" id="KW-1185">Reference proteome</keyword>
<evidence type="ECO:0000313" key="3">
    <source>
        <dbReference type="EMBL" id="KAI3429601.1"/>
    </source>
</evidence>
<dbReference type="InterPro" id="IPR004827">
    <property type="entry name" value="bZIP"/>
</dbReference>
<feature type="domain" description="BZIP" evidence="2">
    <location>
        <begin position="136"/>
        <end position="199"/>
    </location>
</feature>
<name>A0A9D4TMF8_CHLVU</name>
<gene>
    <name evidence="3" type="ORF">D9Q98_005687</name>
</gene>
<comment type="caution">
    <text evidence="3">The sequence shown here is derived from an EMBL/GenBank/DDBJ whole genome shotgun (WGS) entry which is preliminary data.</text>
</comment>
<dbReference type="GO" id="GO:0003700">
    <property type="term" value="F:DNA-binding transcription factor activity"/>
    <property type="evidence" value="ECO:0007669"/>
    <property type="project" value="InterPro"/>
</dbReference>
<reference evidence="3" key="2">
    <citation type="submission" date="2020-11" db="EMBL/GenBank/DDBJ databases">
        <authorList>
            <person name="Cecchin M."/>
            <person name="Marcolungo L."/>
            <person name="Rossato M."/>
            <person name="Girolomoni L."/>
            <person name="Cosentino E."/>
            <person name="Cuine S."/>
            <person name="Li-Beisson Y."/>
            <person name="Delledonne M."/>
            <person name="Ballottari M."/>
        </authorList>
    </citation>
    <scope>NUCLEOTIDE SEQUENCE</scope>
    <source>
        <strain evidence="3">211/11P</strain>
        <tissue evidence="3">Whole cell</tissue>
    </source>
</reference>
<proteinExistence type="predicted"/>
<dbReference type="PROSITE" id="PS50217">
    <property type="entry name" value="BZIP"/>
    <property type="match status" value="1"/>
</dbReference>
<evidence type="ECO:0000256" key="1">
    <source>
        <dbReference type="SAM" id="MobiDB-lite"/>
    </source>
</evidence>
<dbReference type="InterPro" id="IPR046347">
    <property type="entry name" value="bZIP_sf"/>
</dbReference>
<evidence type="ECO:0000313" key="4">
    <source>
        <dbReference type="Proteomes" id="UP001055712"/>
    </source>
</evidence>
<evidence type="ECO:0000259" key="2">
    <source>
        <dbReference type="PROSITE" id="PS50217"/>
    </source>
</evidence>
<dbReference type="AlphaFoldDB" id="A0A9D4TMF8"/>
<feature type="region of interest" description="Disordered" evidence="1">
    <location>
        <begin position="63"/>
        <end position="135"/>
    </location>
</feature>
<feature type="region of interest" description="Disordered" evidence="1">
    <location>
        <begin position="312"/>
        <end position="335"/>
    </location>
</feature>
<protein>
    <recommendedName>
        <fullName evidence="2">BZIP domain-containing protein</fullName>
    </recommendedName>
</protein>